<dbReference type="SFLD" id="SFLDS00003">
    <property type="entry name" value="Haloacid_Dehalogenase"/>
    <property type="match status" value="1"/>
</dbReference>
<dbReference type="InterPro" id="IPR023214">
    <property type="entry name" value="HAD_sf"/>
</dbReference>
<reference evidence="1" key="1">
    <citation type="submission" date="2022-10" db="EMBL/GenBank/DDBJ databases">
        <title>Streptomyces beihaiensis sp. nov., a chitin degrading actinobacterium, isolated from shrimp pond soil.</title>
        <authorList>
            <person name="Xie J."/>
            <person name="Shen N."/>
        </authorList>
    </citation>
    <scope>NUCLEOTIDE SEQUENCE</scope>
    <source>
        <strain evidence="1">GXMU-J5</strain>
    </source>
</reference>
<dbReference type="NCBIfam" id="TIGR01509">
    <property type="entry name" value="HAD-SF-IA-v3"/>
    <property type="match status" value="1"/>
</dbReference>
<proteinExistence type="predicted"/>
<dbReference type="Gene3D" id="1.10.150.240">
    <property type="entry name" value="Putative phosphatase, domain 2"/>
    <property type="match status" value="1"/>
</dbReference>
<dbReference type="PANTHER" id="PTHR18901">
    <property type="entry name" value="2-DEOXYGLUCOSE-6-PHOSPHATE PHOSPHATASE 2"/>
    <property type="match status" value="1"/>
</dbReference>
<protein>
    <submittedName>
        <fullName evidence="1">HAD-IA family hydrolase</fullName>
    </submittedName>
</protein>
<keyword evidence="1" id="KW-0378">Hydrolase</keyword>
<dbReference type="Proteomes" id="UP001163064">
    <property type="component" value="Unassembled WGS sequence"/>
</dbReference>
<evidence type="ECO:0000313" key="1">
    <source>
        <dbReference type="EMBL" id="MCX3059884.1"/>
    </source>
</evidence>
<dbReference type="SUPFAM" id="SSF56784">
    <property type="entry name" value="HAD-like"/>
    <property type="match status" value="1"/>
</dbReference>
<accession>A0ABT3TS70</accession>
<dbReference type="SFLD" id="SFLDG01129">
    <property type="entry name" value="C1.5:_HAD__Beta-PGM__Phosphata"/>
    <property type="match status" value="1"/>
</dbReference>
<gene>
    <name evidence="1" type="ORF">OFY01_08935</name>
</gene>
<dbReference type="EMBL" id="JAPHNL010000072">
    <property type="protein sequence ID" value="MCX3059884.1"/>
    <property type="molecule type" value="Genomic_DNA"/>
</dbReference>
<evidence type="ECO:0000313" key="2">
    <source>
        <dbReference type="Proteomes" id="UP001163064"/>
    </source>
</evidence>
<keyword evidence="2" id="KW-1185">Reference proteome</keyword>
<dbReference type="InterPro" id="IPR023198">
    <property type="entry name" value="PGP-like_dom2"/>
</dbReference>
<dbReference type="RefSeq" id="WP_266598034.1">
    <property type="nucleotide sequence ID" value="NZ_JAPHNL010000072.1"/>
</dbReference>
<name>A0ABT3TS70_9ACTN</name>
<sequence length="252" mass="26184">MGERDSALVAPLRGVRAVVFDTDGVLTDSARLHAQAWKTVFDEYLRDHPPAAAADRRPFAVATDYPSLVDGKARLDGAEAFLASRGLHPGPEAVAAVAAEKDAVYRARLTAGPPVRACPGAVPLLRALRAAKVPAAAASASRHARQVLGGADLLTWFDAVVDGVEAARLALPGKPAPDLFLETARRLGVAPGEAAVVEDAPAGVAAARRGGFRLVVGVDRTQDRSRTGELMDQGADLVVGTLDELLAQGAPR</sequence>
<dbReference type="Pfam" id="PF00702">
    <property type="entry name" value="Hydrolase"/>
    <property type="match status" value="1"/>
</dbReference>
<comment type="caution">
    <text evidence="1">The sequence shown here is derived from an EMBL/GenBank/DDBJ whole genome shotgun (WGS) entry which is preliminary data.</text>
</comment>
<organism evidence="1 2">
    <name type="scientific">Streptomyces beihaiensis</name>
    <dbReference type="NCBI Taxonomy" id="2984495"/>
    <lineage>
        <taxon>Bacteria</taxon>
        <taxon>Bacillati</taxon>
        <taxon>Actinomycetota</taxon>
        <taxon>Actinomycetes</taxon>
        <taxon>Kitasatosporales</taxon>
        <taxon>Streptomycetaceae</taxon>
        <taxon>Streptomyces</taxon>
    </lineage>
</organism>
<dbReference type="PANTHER" id="PTHR18901:SF38">
    <property type="entry name" value="PSEUDOURIDINE-5'-PHOSPHATASE"/>
    <property type="match status" value="1"/>
</dbReference>
<dbReference type="InterPro" id="IPR036412">
    <property type="entry name" value="HAD-like_sf"/>
</dbReference>
<dbReference type="Gene3D" id="3.40.50.1000">
    <property type="entry name" value="HAD superfamily/HAD-like"/>
    <property type="match status" value="1"/>
</dbReference>
<dbReference type="GO" id="GO:0016787">
    <property type="term" value="F:hydrolase activity"/>
    <property type="evidence" value="ECO:0007669"/>
    <property type="project" value="UniProtKB-KW"/>
</dbReference>
<dbReference type="InterPro" id="IPR006439">
    <property type="entry name" value="HAD-SF_hydro_IA"/>
</dbReference>